<organism evidence="4 5">
    <name type="scientific">Lactococcus lactis</name>
    <dbReference type="NCBI Taxonomy" id="1358"/>
    <lineage>
        <taxon>Bacteria</taxon>
        <taxon>Bacillati</taxon>
        <taxon>Bacillota</taxon>
        <taxon>Bacilli</taxon>
        <taxon>Lactobacillales</taxon>
        <taxon>Streptococcaceae</taxon>
        <taxon>Lactococcus</taxon>
    </lineage>
</organism>
<evidence type="ECO:0000256" key="1">
    <source>
        <dbReference type="ARBA" id="ARBA00022723"/>
    </source>
</evidence>
<dbReference type="EMBL" id="JAWHVL010000040">
    <property type="protein sequence ID" value="MDV2633965.1"/>
    <property type="molecule type" value="Genomic_DNA"/>
</dbReference>
<dbReference type="Gene3D" id="3.30.70.360">
    <property type="match status" value="1"/>
</dbReference>
<evidence type="ECO:0000313" key="4">
    <source>
        <dbReference type="EMBL" id="MDV2633965.1"/>
    </source>
</evidence>
<proteinExistence type="predicted"/>
<dbReference type="Gene3D" id="3.40.630.10">
    <property type="entry name" value="Zn peptidases"/>
    <property type="match status" value="1"/>
</dbReference>
<evidence type="ECO:0000256" key="2">
    <source>
        <dbReference type="ARBA" id="ARBA00022801"/>
    </source>
</evidence>
<dbReference type="InterPro" id="IPR002933">
    <property type="entry name" value="Peptidase_M20"/>
</dbReference>
<accession>A0AAE4T2P1</accession>
<feature type="domain" description="Peptidase M20 dimerisation" evidence="3">
    <location>
        <begin position="172"/>
        <end position="275"/>
    </location>
</feature>
<dbReference type="AlphaFoldDB" id="A0AAE4T2P1"/>
<dbReference type="GO" id="GO:0016787">
    <property type="term" value="F:hydrolase activity"/>
    <property type="evidence" value="ECO:0007669"/>
    <property type="project" value="UniProtKB-KW"/>
</dbReference>
<keyword evidence="1" id="KW-0479">Metal-binding</keyword>
<dbReference type="RefSeq" id="WP_017864175.1">
    <property type="nucleotide sequence ID" value="NZ_CP059049.1"/>
</dbReference>
<dbReference type="InterPro" id="IPR036264">
    <property type="entry name" value="Bact_exopeptidase_dim_dom"/>
</dbReference>
<evidence type="ECO:0000259" key="3">
    <source>
        <dbReference type="Pfam" id="PF07687"/>
    </source>
</evidence>
<dbReference type="SUPFAM" id="SSF55031">
    <property type="entry name" value="Bacterial exopeptidase dimerisation domain"/>
    <property type="match status" value="1"/>
</dbReference>
<evidence type="ECO:0000313" key="5">
    <source>
        <dbReference type="Proteomes" id="UP001186047"/>
    </source>
</evidence>
<dbReference type="GO" id="GO:0046872">
    <property type="term" value="F:metal ion binding"/>
    <property type="evidence" value="ECO:0007669"/>
    <property type="project" value="UniProtKB-KW"/>
</dbReference>
<dbReference type="InterPro" id="IPR011650">
    <property type="entry name" value="Peptidase_M20_dimer"/>
</dbReference>
<dbReference type="SUPFAM" id="SSF53187">
    <property type="entry name" value="Zn-dependent exopeptidases"/>
    <property type="match status" value="1"/>
</dbReference>
<dbReference type="PANTHER" id="PTHR43808">
    <property type="entry name" value="ACETYLORNITHINE DEACETYLASE"/>
    <property type="match status" value="1"/>
</dbReference>
<dbReference type="Proteomes" id="UP001186047">
    <property type="component" value="Unassembled WGS sequence"/>
</dbReference>
<protein>
    <submittedName>
        <fullName evidence="4">M20 family metallopeptidase</fullName>
    </submittedName>
</protein>
<gene>
    <name evidence="4" type="ORF">RZO31_14020</name>
</gene>
<dbReference type="Pfam" id="PF01546">
    <property type="entry name" value="Peptidase_M20"/>
    <property type="match status" value="1"/>
</dbReference>
<comment type="caution">
    <text evidence="4">The sequence shown here is derived from an EMBL/GenBank/DDBJ whole genome shotgun (WGS) entry which is preliminary data.</text>
</comment>
<keyword evidence="2" id="KW-0378">Hydrolase</keyword>
<reference evidence="4" key="1">
    <citation type="submission" date="2023-10" db="EMBL/GenBank/DDBJ databases">
        <title>Production of high quality cheese from raw caw milk (raw cheese).</title>
        <authorList>
            <person name="Samouris G."/>
        </authorList>
    </citation>
    <scope>NUCLEOTIDE SEQUENCE</scope>
    <source>
        <strain evidence="4">M17-3</strain>
    </source>
</reference>
<sequence>MEKAVDLLKSLVNIPSSSGNEEEILIFLEKWFIEKQFDFVIRKETFVAGQIKAKGKKEQKKEAIILTGHVDTVVSGHLADWKFSPTDARVEEGKLFGLGASDMKGGDVGNLLAAASFIGKDLSQDIWVVGTANEELDGKGSEDFARYFSENWSYDSACCIIAEPTDLEKIYIGQRGNHFMKLHFSGKAGHASVQEHFQQSALGAVTYFLENIEQIVEDLKIYKNSQLGLPTFVVTSILSGDENSPNKTADFAELVVDCRLTPELEEVFEQVMSELALQYHFTYEDIVTPVLSTLTDNQAPFIQLLTDLSGAKTTAASGSNDQGFFENVGIRTVVFGPGQHEQCHIANESIILEKLEEHIEILQSFIKKNAGELRYLLTNPVYNKKIY</sequence>
<dbReference type="InterPro" id="IPR050072">
    <property type="entry name" value="Peptidase_M20A"/>
</dbReference>
<name>A0AAE4T2P1_9LACT</name>
<dbReference type="Pfam" id="PF07687">
    <property type="entry name" value="M20_dimer"/>
    <property type="match status" value="1"/>
</dbReference>